<dbReference type="PANTHER" id="PTHR34985">
    <property type="entry name" value="SLR0554 PROTEIN"/>
    <property type="match status" value="1"/>
</dbReference>
<dbReference type="Pfam" id="PF12965">
    <property type="entry name" value="DUF3854"/>
    <property type="match status" value="1"/>
</dbReference>
<evidence type="ECO:0000259" key="2">
    <source>
        <dbReference type="Pfam" id="PF12965"/>
    </source>
</evidence>
<dbReference type="RefSeq" id="WP_012167813.1">
    <property type="nucleotide sequence ID" value="NC_009929.1"/>
</dbReference>
<dbReference type="PANTHER" id="PTHR34985:SF1">
    <property type="entry name" value="SLR0554 PROTEIN"/>
    <property type="match status" value="1"/>
</dbReference>
<gene>
    <name evidence="3" type="ordered locus">AM1_D0057</name>
</gene>
<dbReference type="Pfam" id="PF08751">
    <property type="entry name" value="TrwC"/>
    <property type="match status" value="1"/>
</dbReference>
<keyword evidence="4" id="KW-1185">Reference proteome</keyword>
<dbReference type="InterPro" id="IPR014059">
    <property type="entry name" value="TraI/TrwC_relax"/>
</dbReference>
<evidence type="ECO:0000313" key="4">
    <source>
        <dbReference type="Proteomes" id="UP000000268"/>
    </source>
</evidence>
<sequence>MFRPTLINKGNAAIEEYYTEDEALKNSEDEYYAPGKDPVVSPCKWYGNGADSLNLKGVINQKVFKKLFYGHHPQTGKRLRKKPTNGQERLGIDLTFGPGKEASILALVGGDRRIIELHEQALQKVFDIFQSRYTQTRVRHGNGQRSLVNTNSLIGAFINHATARPVTIDGKTYSDPALHTHIVVMNATQINGKWQSLSNEAIFKSLSLGSIYRHFIDKGLAELGYTVRPDGTIEGLSPETVWHFKKRTQEVERYLKKYGLEDTQENRQNAVLRTRNKKEDNTNIPEKMKGWVEELIINGFTLPKPAKKSTWVHRPELTREYVDSAIAHLQERNAEFCHELIEQWVFDQRPPFTYEELQTEIANHPQLIRTKNDTYTTQYALDREEKTRQLWAAGQHKFTPITTGKIEFNKMLNADQRNAVRNTLASSNRLIIWHGLSGVGKTTTLSELQKHIEAINPDIQIKGYSPTTKAAGVLAEELGIETTTVSGLITRKLDTSPNQWWIIDEAGMKSAEQGLEVLKRAEAVNARVLLVGDINQNSSVNAGSPQRSLMKAGAETYHIKTILRQKRIVQRRAVELVSIGKPLEALKLLNEYGHVTEVADHRTRAAQVAEKYLSLKPKERKQTLIVTGTHRERKAITILIREGLRAEGVIKGEDQALRQLVDKRLTTEQTRHLRYYKTDDYVIPNENFSSRLQKGKLYKVVGVDEASGVVRVVSQGGQYSSFDPAKLENKTVFTAQKINVAVGDQLRWTRNNLHGNNGDQFKVTAVEGHRIQINHKKWIDTSKPLELDYSITSTTHAAQGQTYYRVIFSGTIDPTSSREPFYVAISRQKHELYIFTENYEGMCRQVQCSAAQLNPRELLGLDRELELPEFTPTAFWTPQTAMAEPPKSGIAAHHWEELIEGSGIHPDLIELNCHSLKGDSVYEYLLEDKIAELGAGQVWVEQQQKLRAKIEHCWDGGFWIGAGVDAQSLDDPILSTWGSFKPDHPRYDSSRERFQKYEHPQGRSRGIFLTEVPDWFKEYICKKYDTTSAPGDHFWKIIRDNPQIPIKITEGGKKTLSITSQGHVVIGLPGVNAGYRSKDDEGIKLPERRLNPDLAIFAVPGREITFMYDQDTKPSTVANVRRDMVRTGMLLEDKGCTVKFSKWSSLYKGADDLIVGASPEMLELAIDAAQPLAVATAKHYEYEYQKLYEFVVRRDGELPRKVMNLEIFIEAYTRGTTEDAYKTIEAINPDLNREELMKAALQHQDKKRNAATTVVPILEELAKTKGTKYRHTYQYRVDKWLIATGKRGLTVRDTDTGRILLQTKMGRLTRVSARPGVIKLFKSTVKQAKVKPIQRAQKNRKLSA</sequence>
<feature type="domain" description="TrwC relaxase" evidence="1">
    <location>
        <begin position="13"/>
        <end position="295"/>
    </location>
</feature>
<dbReference type="OrthoDB" id="1634048at2"/>
<dbReference type="KEGG" id="amr:AM1_D0057"/>
<geneLocation type="plasmid" evidence="3 4">
    <name>pREB4</name>
</geneLocation>
<accession>A8ZNG7</accession>
<reference evidence="3 4" key="1">
    <citation type="journal article" date="2008" name="Proc. Natl. Acad. Sci. U.S.A.">
        <title>Niche adaptation and genome expansion in the chlorophyll d-producing cyanobacterium Acaryochloris marina.</title>
        <authorList>
            <person name="Swingley W.D."/>
            <person name="Chen M."/>
            <person name="Cheung P.C."/>
            <person name="Conrad A.L."/>
            <person name="Dejesa L.C."/>
            <person name="Hao J."/>
            <person name="Honchak B.M."/>
            <person name="Karbach L.E."/>
            <person name="Kurdoglu A."/>
            <person name="Lahiri S."/>
            <person name="Mastrian S.D."/>
            <person name="Miyashita H."/>
            <person name="Page L."/>
            <person name="Ramakrishna P."/>
            <person name="Satoh S."/>
            <person name="Sattley W.M."/>
            <person name="Shimada Y."/>
            <person name="Taylor H.L."/>
            <person name="Tomo T."/>
            <person name="Tsuchiya T."/>
            <person name="Wang Z.T."/>
            <person name="Raymond J."/>
            <person name="Mimuro M."/>
            <person name="Blankenship R.E."/>
            <person name="Touchman J.W."/>
        </authorList>
    </citation>
    <scope>NUCLEOTIDE SEQUENCE [LARGE SCALE GENOMIC DNA]</scope>
    <source>
        <strain evidence="4">MBIC 11017</strain>
        <plasmid evidence="4">Plasmid pREB4</plasmid>
    </source>
</reference>
<protein>
    <submittedName>
        <fullName evidence="3">Uncharacterized protein</fullName>
    </submittedName>
</protein>
<dbReference type="Gene3D" id="3.40.50.300">
    <property type="entry name" value="P-loop containing nucleotide triphosphate hydrolases"/>
    <property type="match status" value="2"/>
</dbReference>
<dbReference type="EMBL" id="CP000841">
    <property type="protein sequence ID" value="ABW32552.1"/>
    <property type="molecule type" value="Genomic_DNA"/>
</dbReference>
<dbReference type="CDD" id="cd18809">
    <property type="entry name" value="SF1_C_RecD"/>
    <property type="match status" value="1"/>
</dbReference>
<dbReference type="Proteomes" id="UP000000268">
    <property type="component" value="Plasmid pREB4"/>
</dbReference>
<keyword evidence="3" id="KW-0614">Plasmid</keyword>
<dbReference type="NCBIfam" id="TIGR02686">
    <property type="entry name" value="relax_trwC"/>
    <property type="match status" value="1"/>
</dbReference>
<dbReference type="InterPro" id="IPR014862">
    <property type="entry name" value="TrwC"/>
</dbReference>
<dbReference type="NCBIfam" id="NF041492">
    <property type="entry name" value="MobF"/>
    <property type="match status" value="1"/>
</dbReference>
<organism evidence="3 4">
    <name type="scientific">Acaryochloris marina (strain MBIC 11017)</name>
    <dbReference type="NCBI Taxonomy" id="329726"/>
    <lineage>
        <taxon>Bacteria</taxon>
        <taxon>Bacillati</taxon>
        <taxon>Cyanobacteriota</taxon>
        <taxon>Cyanophyceae</taxon>
        <taxon>Acaryochloridales</taxon>
        <taxon>Acaryochloridaceae</taxon>
        <taxon>Acaryochloris</taxon>
    </lineage>
</organism>
<evidence type="ECO:0000259" key="1">
    <source>
        <dbReference type="Pfam" id="PF08751"/>
    </source>
</evidence>
<name>A8ZNG7_ACAM1</name>
<dbReference type="Pfam" id="PF13604">
    <property type="entry name" value="AAA_30"/>
    <property type="match status" value="1"/>
</dbReference>
<evidence type="ECO:0000313" key="3">
    <source>
        <dbReference type="EMBL" id="ABW32552.1"/>
    </source>
</evidence>
<dbReference type="InterPro" id="IPR024385">
    <property type="entry name" value="DUF3854"/>
</dbReference>
<dbReference type="SUPFAM" id="SSF55464">
    <property type="entry name" value="Origin of replication-binding domain, RBD-like"/>
    <property type="match status" value="1"/>
</dbReference>
<dbReference type="HOGENOM" id="CLU_001719_0_0_3"/>
<dbReference type="SUPFAM" id="SSF52540">
    <property type="entry name" value="P-loop containing nucleoside triphosphate hydrolases"/>
    <property type="match status" value="2"/>
</dbReference>
<feature type="domain" description="DUF3854" evidence="2">
    <location>
        <begin position="1034"/>
        <end position="1159"/>
    </location>
</feature>
<proteinExistence type="predicted"/>
<dbReference type="InterPro" id="IPR027417">
    <property type="entry name" value="P-loop_NTPase"/>
</dbReference>